<sequence length="126" mass="14240">MRRNFFSDARFTVGSIFAGNLPETDFVRRNKGFFGEAGNDSIPKSHSFCDILAGGVPSKDFGFSFTRSSKKCFPSLLIFEDDIVKPSSPYQFTLVVKFSLQCPNLESIRSFFGNLKLYGVFFYLIN</sequence>
<dbReference type="AlphaFoldDB" id="A0AAV7HEB2"/>
<dbReference type="EMBL" id="JAGFBR010000005">
    <property type="protein sequence ID" value="KAH0466657.1"/>
    <property type="molecule type" value="Genomic_DNA"/>
</dbReference>
<evidence type="ECO:0000313" key="1">
    <source>
        <dbReference type="EMBL" id="KAH0466657.1"/>
    </source>
</evidence>
<accession>A0AAV7HEB2</accession>
<dbReference type="Proteomes" id="UP000775213">
    <property type="component" value="Unassembled WGS sequence"/>
</dbReference>
<comment type="caution">
    <text evidence="1">The sequence shown here is derived from an EMBL/GenBank/DDBJ whole genome shotgun (WGS) entry which is preliminary data.</text>
</comment>
<proteinExistence type="predicted"/>
<gene>
    <name evidence="1" type="ORF">IEQ34_003895</name>
</gene>
<reference evidence="1 2" key="1">
    <citation type="journal article" date="2021" name="Hortic Res">
        <title>Chromosome-scale assembly of the Dendrobium chrysotoxum genome enhances the understanding of orchid evolution.</title>
        <authorList>
            <person name="Zhang Y."/>
            <person name="Zhang G.Q."/>
            <person name="Zhang D."/>
            <person name="Liu X.D."/>
            <person name="Xu X.Y."/>
            <person name="Sun W.H."/>
            <person name="Yu X."/>
            <person name="Zhu X."/>
            <person name="Wang Z.W."/>
            <person name="Zhao X."/>
            <person name="Zhong W.Y."/>
            <person name="Chen H."/>
            <person name="Yin W.L."/>
            <person name="Huang T."/>
            <person name="Niu S.C."/>
            <person name="Liu Z.J."/>
        </authorList>
    </citation>
    <scope>NUCLEOTIDE SEQUENCE [LARGE SCALE GENOMIC DNA]</scope>
    <source>
        <strain evidence="1">Lindl</strain>
    </source>
</reference>
<protein>
    <submittedName>
        <fullName evidence="1">Uncharacterized protein</fullName>
    </submittedName>
</protein>
<evidence type="ECO:0000313" key="2">
    <source>
        <dbReference type="Proteomes" id="UP000775213"/>
    </source>
</evidence>
<keyword evidence="2" id="KW-1185">Reference proteome</keyword>
<name>A0AAV7HEB2_DENCH</name>
<organism evidence="1 2">
    <name type="scientific">Dendrobium chrysotoxum</name>
    <name type="common">Orchid</name>
    <dbReference type="NCBI Taxonomy" id="161865"/>
    <lineage>
        <taxon>Eukaryota</taxon>
        <taxon>Viridiplantae</taxon>
        <taxon>Streptophyta</taxon>
        <taxon>Embryophyta</taxon>
        <taxon>Tracheophyta</taxon>
        <taxon>Spermatophyta</taxon>
        <taxon>Magnoliopsida</taxon>
        <taxon>Liliopsida</taxon>
        <taxon>Asparagales</taxon>
        <taxon>Orchidaceae</taxon>
        <taxon>Epidendroideae</taxon>
        <taxon>Malaxideae</taxon>
        <taxon>Dendrobiinae</taxon>
        <taxon>Dendrobium</taxon>
    </lineage>
</organism>